<keyword evidence="3" id="KW-1185">Reference proteome</keyword>
<evidence type="ECO:0000313" key="2">
    <source>
        <dbReference type="EMBL" id="POF34476.1"/>
    </source>
</evidence>
<dbReference type="Proteomes" id="UP000236959">
    <property type="component" value="Unassembled WGS sequence"/>
</dbReference>
<name>A0A2S3V3G2_9HYPH</name>
<protein>
    <recommendedName>
        <fullName evidence="4">General stress protein 17M-like domain-containing protein</fullName>
    </recommendedName>
</protein>
<gene>
    <name evidence="2" type="ORF">CLV41_101931</name>
</gene>
<dbReference type="AlphaFoldDB" id="A0A2S3V3G2"/>
<comment type="caution">
    <text evidence="2">The sequence shown here is derived from an EMBL/GenBank/DDBJ whole genome shotgun (WGS) entry which is preliminary data.</text>
</comment>
<evidence type="ECO:0000256" key="1">
    <source>
        <dbReference type="SAM" id="Phobius"/>
    </source>
</evidence>
<proteinExistence type="predicted"/>
<keyword evidence="1" id="KW-0472">Membrane</keyword>
<feature type="transmembrane region" description="Helical" evidence="1">
    <location>
        <begin position="113"/>
        <end position="134"/>
    </location>
</feature>
<reference evidence="2 3" key="1">
    <citation type="submission" date="2018-01" db="EMBL/GenBank/DDBJ databases">
        <title>Genomic Encyclopedia of Archaeal and Bacterial Type Strains, Phase II (KMG-II): from individual species to whole genera.</title>
        <authorList>
            <person name="Goeker M."/>
        </authorList>
    </citation>
    <scope>NUCLEOTIDE SEQUENCE [LARGE SCALE GENOMIC DNA]</scope>
    <source>
        <strain evidence="2 3">DSM 17023</strain>
    </source>
</reference>
<keyword evidence="1" id="KW-0812">Transmembrane</keyword>
<accession>A0A2S3V3G2</accession>
<organism evidence="2 3">
    <name type="scientific">Roseibium marinum</name>
    <dbReference type="NCBI Taxonomy" id="281252"/>
    <lineage>
        <taxon>Bacteria</taxon>
        <taxon>Pseudomonadati</taxon>
        <taxon>Pseudomonadota</taxon>
        <taxon>Alphaproteobacteria</taxon>
        <taxon>Hyphomicrobiales</taxon>
        <taxon>Stappiaceae</taxon>
        <taxon>Roseibium</taxon>
    </lineage>
</organism>
<evidence type="ECO:0000313" key="3">
    <source>
        <dbReference type="Proteomes" id="UP000236959"/>
    </source>
</evidence>
<evidence type="ECO:0008006" key="4">
    <source>
        <dbReference type="Google" id="ProtNLM"/>
    </source>
</evidence>
<keyword evidence="1" id="KW-1133">Transmembrane helix</keyword>
<dbReference type="EMBL" id="PPCN01000001">
    <property type="protein sequence ID" value="POF34476.1"/>
    <property type="molecule type" value="Genomic_DNA"/>
</dbReference>
<sequence length="190" mass="19888">MLMTSTQETYEIREAVGYFDTAETLQEAVDELLTSGFNRAELSLLAGEHAVEEKLGHKYRKVAELEDDPKAARCSYVSTETTGDAEGALIGVPLYVAASAAAGVILASGGTMAAAIIGAALAGGAGGLIGGILAKLVGDRSAQHLQEQLEHGGLLLWVRTWKPADEQRAADILKKHSGHDVHLHSISATG</sequence>
<feature type="transmembrane region" description="Helical" evidence="1">
    <location>
        <begin position="88"/>
        <end position="107"/>
    </location>
</feature>